<feature type="region of interest" description="Disordered" evidence="1">
    <location>
        <begin position="116"/>
        <end position="145"/>
    </location>
</feature>
<reference evidence="2 3" key="1">
    <citation type="journal article" date="2021" name="Nat. Plants">
        <title>The Taxus genome provides insights into paclitaxel biosynthesis.</title>
        <authorList>
            <person name="Xiong X."/>
            <person name="Gou J."/>
            <person name="Liao Q."/>
            <person name="Li Y."/>
            <person name="Zhou Q."/>
            <person name="Bi G."/>
            <person name="Li C."/>
            <person name="Du R."/>
            <person name="Wang X."/>
            <person name="Sun T."/>
            <person name="Guo L."/>
            <person name="Liang H."/>
            <person name="Lu P."/>
            <person name="Wu Y."/>
            <person name="Zhang Z."/>
            <person name="Ro D.K."/>
            <person name="Shang Y."/>
            <person name="Huang S."/>
            <person name="Yan J."/>
        </authorList>
    </citation>
    <scope>NUCLEOTIDE SEQUENCE [LARGE SCALE GENOMIC DNA]</scope>
    <source>
        <strain evidence="2">Ta-2019</strain>
    </source>
</reference>
<dbReference type="EMBL" id="JAHRHJ020000002">
    <property type="protein sequence ID" value="KAH9327603.1"/>
    <property type="molecule type" value="Genomic_DNA"/>
</dbReference>
<dbReference type="AlphaFoldDB" id="A0AA38LJZ7"/>
<keyword evidence="3" id="KW-1185">Reference proteome</keyword>
<feature type="region of interest" description="Disordered" evidence="1">
    <location>
        <begin position="1"/>
        <end position="30"/>
    </location>
</feature>
<evidence type="ECO:0000313" key="3">
    <source>
        <dbReference type="Proteomes" id="UP000824469"/>
    </source>
</evidence>
<name>A0AA38LJZ7_TAXCH</name>
<dbReference type="Proteomes" id="UP000824469">
    <property type="component" value="Unassembled WGS sequence"/>
</dbReference>
<accession>A0AA38LJZ7</accession>
<feature type="compositionally biased region" description="Basic and acidic residues" evidence="1">
    <location>
        <begin position="7"/>
        <end position="28"/>
    </location>
</feature>
<sequence>MPLMKDGSGDRIRIKGNNDDHGDTDRLKPNTIPFQRDGGCVLVAGDGGCVLVAGDDNDNRDEDVFIGKLSIPHSGDGMGPGKPKHNNAIGFKENPNIKPCHGGANNDDCEDKDASDGCGDNRNKGIRLSPTRSPIRGAGLAMNTKGNSENIETMTKEDSNPYIDHHASPINHSFMEVV</sequence>
<organism evidence="2 3">
    <name type="scientific">Taxus chinensis</name>
    <name type="common">Chinese yew</name>
    <name type="synonym">Taxus wallichiana var. chinensis</name>
    <dbReference type="NCBI Taxonomy" id="29808"/>
    <lineage>
        <taxon>Eukaryota</taxon>
        <taxon>Viridiplantae</taxon>
        <taxon>Streptophyta</taxon>
        <taxon>Embryophyta</taxon>
        <taxon>Tracheophyta</taxon>
        <taxon>Spermatophyta</taxon>
        <taxon>Pinopsida</taxon>
        <taxon>Pinidae</taxon>
        <taxon>Conifers II</taxon>
        <taxon>Cupressales</taxon>
        <taxon>Taxaceae</taxon>
        <taxon>Taxus</taxon>
    </lineage>
</organism>
<comment type="caution">
    <text evidence="2">The sequence shown here is derived from an EMBL/GenBank/DDBJ whole genome shotgun (WGS) entry which is preliminary data.</text>
</comment>
<evidence type="ECO:0000256" key="1">
    <source>
        <dbReference type="SAM" id="MobiDB-lite"/>
    </source>
</evidence>
<proteinExistence type="predicted"/>
<evidence type="ECO:0000313" key="2">
    <source>
        <dbReference type="EMBL" id="KAH9327603.1"/>
    </source>
</evidence>
<gene>
    <name evidence="2" type="ORF">KI387_007781</name>
</gene>
<protein>
    <submittedName>
        <fullName evidence="2">Uncharacterized protein</fullName>
    </submittedName>
</protein>